<feature type="compositionally biased region" description="Basic and acidic residues" evidence="1">
    <location>
        <begin position="179"/>
        <end position="191"/>
    </location>
</feature>
<dbReference type="GeneID" id="43597736"/>
<dbReference type="EMBL" id="NPIC01000003">
    <property type="protein sequence ID" value="RDL37454.1"/>
    <property type="molecule type" value="Genomic_DNA"/>
</dbReference>
<dbReference type="GO" id="GO:0006364">
    <property type="term" value="P:rRNA processing"/>
    <property type="evidence" value="ECO:0007669"/>
    <property type="project" value="InterPro"/>
</dbReference>
<evidence type="ECO:0000313" key="2">
    <source>
        <dbReference type="EMBL" id="RDL37454.1"/>
    </source>
</evidence>
<name>A0A370TPK6_9HELO</name>
<dbReference type="OrthoDB" id="5245631at2759"/>
<dbReference type="STRING" id="2656787.A0A370TPK6"/>
<reference evidence="2 3" key="1">
    <citation type="journal article" date="2018" name="IMA Fungus">
        <title>IMA Genome-F 9: Draft genome sequence of Annulohypoxylon stygium, Aspergillus mulundensis, Berkeleyomyces basicola (syn. Thielaviopsis basicola), Ceratocystis smalleyi, two Cercospora beticola strains, Coleophoma cylindrospora, Fusarium fracticaudum, Phialophora cf. hyalina, and Morchella septimelata.</title>
        <authorList>
            <person name="Wingfield B.D."/>
            <person name="Bills G.F."/>
            <person name="Dong Y."/>
            <person name="Huang W."/>
            <person name="Nel W.J."/>
            <person name="Swalarsk-Parry B.S."/>
            <person name="Vaghefi N."/>
            <person name="Wilken P.M."/>
            <person name="An Z."/>
            <person name="de Beer Z.W."/>
            <person name="De Vos L."/>
            <person name="Chen L."/>
            <person name="Duong T.A."/>
            <person name="Gao Y."/>
            <person name="Hammerbacher A."/>
            <person name="Kikkert J.R."/>
            <person name="Li Y."/>
            <person name="Li H."/>
            <person name="Li K."/>
            <person name="Li Q."/>
            <person name="Liu X."/>
            <person name="Ma X."/>
            <person name="Naidoo K."/>
            <person name="Pethybridge S.J."/>
            <person name="Sun J."/>
            <person name="Steenkamp E.T."/>
            <person name="van der Nest M.A."/>
            <person name="van Wyk S."/>
            <person name="Wingfield M.J."/>
            <person name="Xiong C."/>
            <person name="Yue Q."/>
            <person name="Zhang X."/>
        </authorList>
    </citation>
    <scope>NUCLEOTIDE SEQUENCE [LARGE SCALE GENOMIC DNA]</scope>
    <source>
        <strain evidence="2 3">BP 5553</strain>
    </source>
</reference>
<feature type="compositionally biased region" description="Acidic residues" evidence="1">
    <location>
        <begin position="137"/>
        <end position="153"/>
    </location>
</feature>
<feature type="region of interest" description="Disordered" evidence="1">
    <location>
        <begin position="44"/>
        <end position="237"/>
    </location>
</feature>
<organism evidence="2 3">
    <name type="scientific">Venustampulla echinocandica</name>
    <dbReference type="NCBI Taxonomy" id="2656787"/>
    <lineage>
        <taxon>Eukaryota</taxon>
        <taxon>Fungi</taxon>
        <taxon>Dikarya</taxon>
        <taxon>Ascomycota</taxon>
        <taxon>Pezizomycotina</taxon>
        <taxon>Leotiomycetes</taxon>
        <taxon>Helotiales</taxon>
        <taxon>Pleuroascaceae</taxon>
        <taxon>Venustampulla</taxon>
    </lineage>
</organism>
<dbReference type="InterPro" id="IPR013268">
    <property type="entry name" value="UTP16"/>
</dbReference>
<protein>
    <submittedName>
        <fullName evidence="2">Uncharacterized protein</fullName>
    </submittedName>
</protein>
<feature type="region of interest" description="Disordered" evidence="1">
    <location>
        <begin position="289"/>
        <end position="331"/>
    </location>
</feature>
<dbReference type="RefSeq" id="XP_031870110.1">
    <property type="nucleotide sequence ID" value="XM_032013510.1"/>
</dbReference>
<evidence type="ECO:0000256" key="1">
    <source>
        <dbReference type="SAM" id="MobiDB-lite"/>
    </source>
</evidence>
<dbReference type="Proteomes" id="UP000254866">
    <property type="component" value="Unassembled WGS sequence"/>
</dbReference>
<feature type="compositionally biased region" description="Acidic residues" evidence="1">
    <location>
        <begin position="192"/>
        <end position="210"/>
    </location>
</feature>
<evidence type="ECO:0000313" key="3">
    <source>
        <dbReference type="Proteomes" id="UP000254866"/>
    </source>
</evidence>
<dbReference type="GO" id="GO:0030515">
    <property type="term" value="F:snoRNA binding"/>
    <property type="evidence" value="ECO:0007669"/>
    <property type="project" value="InterPro"/>
</dbReference>
<dbReference type="Pfam" id="PF08297">
    <property type="entry name" value="U3_snoRNA_assoc"/>
    <property type="match status" value="1"/>
</dbReference>
<feature type="compositionally biased region" description="Basic residues" evidence="1">
    <location>
        <begin position="313"/>
        <end position="322"/>
    </location>
</feature>
<feature type="compositionally biased region" description="Basic and acidic residues" evidence="1">
    <location>
        <begin position="98"/>
        <end position="111"/>
    </location>
</feature>
<dbReference type="AlphaFoldDB" id="A0A370TPK6"/>
<sequence length="331" mass="36838">MLSRVLKSAKNLLYVPPAETQEDSTLQLSPVVVVDPMVVTRLQSGDLPANKTRDAADLGNSQSPRVRTPKRKPRVIAGSGSIEDDSYRSSASKKRKIERQEPTKADLEIRTKSSRPVVEIPAMAPIPASELSGSDEVVVDEQGALEEDSDGGNDEPTSHVEADEGLSEGDEDESPEEEDTHHGEDDVGREELEQEEEDEEEGDEDEDEEEHPQSIDTSSRPPLKSRQPDDLAGLLPLELLEDDDISTAPRSQEVQPQAKRIKFTDLVEKMPKDRRIGSTMYRITKARNVQLAPRASSQSRNIKDAWMRGQTGKNRRKNRKPFSKGFLVPKK</sequence>
<feature type="compositionally biased region" description="Acidic residues" evidence="1">
    <location>
        <begin position="163"/>
        <end position="178"/>
    </location>
</feature>
<proteinExistence type="predicted"/>
<comment type="caution">
    <text evidence="2">The sequence shown here is derived from an EMBL/GenBank/DDBJ whole genome shotgun (WGS) entry which is preliminary data.</text>
</comment>
<gene>
    <name evidence="2" type="ORF">BP5553_04887</name>
</gene>
<accession>A0A370TPK6</accession>
<keyword evidence="3" id="KW-1185">Reference proteome</keyword>